<dbReference type="InterPro" id="IPR011990">
    <property type="entry name" value="TPR-like_helical_dom_sf"/>
</dbReference>
<comment type="caution">
    <text evidence="4">The sequence shown here is derived from an EMBL/GenBank/DDBJ whole genome shotgun (WGS) entry which is preliminary data.</text>
</comment>
<dbReference type="PROSITE" id="PS50005">
    <property type="entry name" value="TPR"/>
    <property type="match status" value="2"/>
</dbReference>
<dbReference type="PANTHER" id="PTHR44858">
    <property type="entry name" value="TETRATRICOPEPTIDE REPEAT PROTEIN 6"/>
    <property type="match status" value="1"/>
</dbReference>
<keyword evidence="2 3" id="KW-0802">TPR repeat</keyword>
<evidence type="ECO:0000256" key="3">
    <source>
        <dbReference type="PROSITE-ProRule" id="PRU00339"/>
    </source>
</evidence>
<sequence length="272" mass="30207">MWQAIARLSIGFLCCLGLWLGGGQLPAQGTDSEALKALHQDLDQIYQQAFQATEAGDFGNAEALWTAAIERMPENPATWSNRGNARLSQFKLEEAIADFNQSIAIAPDQPGPYVNRGIAWEGKADWDRAIADYNHALELDPDDPVTLNNRGNAEGGQGHWEAAQADFERAANLRPGFAMPRINAALASYQLGQKHEALRQMKNLVRRYPMAADTRAALTAMLWDAGQRGEAESNWVSAVGLDPRYRDLDWVSHIRRWPPALVSALQRFLKLE</sequence>
<feature type="repeat" description="TPR" evidence="3">
    <location>
        <begin position="76"/>
        <end position="109"/>
    </location>
</feature>
<keyword evidence="1" id="KW-0677">Repeat</keyword>
<proteinExistence type="predicted"/>
<dbReference type="Pfam" id="PF13432">
    <property type="entry name" value="TPR_16"/>
    <property type="match status" value="1"/>
</dbReference>
<dbReference type="InterPro" id="IPR019734">
    <property type="entry name" value="TPR_rpt"/>
</dbReference>
<evidence type="ECO:0000313" key="5">
    <source>
        <dbReference type="Proteomes" id="UP000031561"/>
    </source>
</evidence>
<accession>A0ABD4T7Z7</accession>
<evidence type="ECO:0000313" key="4">
    <source>
        <dbReference type="EMBL" id="MCM1984417.1"/>
    </source>
</evidence>
<dbReference type="AlphaFoldDB" id="A0ABD4T7Z7"/>
<dbReference type="Pfam" id="PF13414">
    <property type="entry name" value="TPR_11"/>
    <property type="match status" value="1"/>
</dbReference>
<feature type="repeat" description="TPR" evidence="3">
    <location>
        <begin position="110"/>
        <end position="143"/>
    </location>
</feature>
<dbReference type="SUPFAM" id="SSF48452">
    <property type="entry name" value="TPR-like"/>
    <property type="match status" value="1"/>
</dbReference>
<dbReference type="EMBL" id="JTHE03000094">
    <property type="protein sequence ID" value="MCM1984417.1"/>
    <property type="molecule type" value="Genomic_DNA"/>
</dbReference>
<dbReference type="Proteomes" id="UP000031561">
    <property type="component" value="Unassembled WGS sequence"/>
</dbReference>
<evidence type="ECO:0000256" key="1">
    <source>
        <dbReference type="ARBA" id="ARBA00022737"/>
    </source>
</evidence>
<gene>
    <name evidence="4" type="ORF">QQ91_0016465</name>
</gene>
<dbReference type="Gene3D" id="1.25.40.10">
    <property type="entry name" value="Tetratricopeptide repeat domain"/>
    <property type="match status" value="2"/>
</dbReference>
<dbReference type="RefSeq" id="WP_166283138.1">
    <property type="nucleotide sequence ID" value="NZ_JTHE03000094.1"/>
</dbReference>
<dbReference type="SMART" id="SM00028">
    <property type="entry name" value="TPR"/>
    <property type="match status" value="5"/>
</dbReference>
<protein>
    <submittedName>
        <fullName evidence="4">Tetratricopeptide repeat protein</fullName>
    </submittedName>
</protein>
<organism evidence="4 5">
    <name type="scientific">Lyngbya confervoides BDU141951</name>
    <dbReference type="NCBI Taxonomy" id="1574623"/>
    <lineage>
        <taxon>Bacteria</taxon>
        <taxon>Bacillati</taxon>
        <taxon>Cyanobacteriota</taxon>
        <taxon>Cyanophyceae</taxon>
        <taxon>Oscillatoriophycideae</taxon>
        <taxon>Oscillatoriales</taxon>
        <taxon>Microcoleaceae</taxon>
        <taxon>Lyngbya</taxon>
    </lineage>
</organism>
<reference evidence="4 5" key="1">
    <citation type="journal article" date="2015" name="Genome Announc.">
        <title>Draft Genome Sequence of Filamentous Marine Cyanobacterium Lyngbya confervoides Strain BDU141951.</title>
        <authorList>
            <person name="Chandrababunaidu M.M."/>
            <person name="Sen D."/>
            <person name="Tripathy S."/>
        </authorList>
    </citation>
    <scope>NUCLEOTIDE SEQUENCE [LARGE SCALE GENOMIC DNA]</scope>
    <source>
        <strain evidence="4 5">BDU141951</strain>
    </source>
</reference>
<keyword evidence="5" id="KW-1185">Reference proteome</keyword>
<dbReference type="InterPro" id="IPR050498">
    <property type="entry name" value="Ycf3"/>
</dbReference>
<dbReference type="PANTHER" id="PTHR44858:SF1">
    <property type="entry name" value="UDP-N-ACETYLGLUCOSAMINE--PEPTIDE N-ACETYLGLUCOSAMINYLTRANSFERASE SPINDLY-RELATED"/>
    <property type="match status" value="1"/>
</dbReference>
<evidence type="ECO:0000256" key="2">
    <source>
        <dbReference type="ARBA" id="ARBA00022803"/>
    </source>
</evidence>
<name>A0ABD4T7Z7_9CYAN</name>